<evidence type="ECO:0000313" key="12">
    <source>
        <dbReference type="EMBL" id="MCL7046295.1"/>
    </source>
</evidence>
<keyword evidence="5 9" id="KW-0479">Metal-binding</keyword>
<dbReference type="PRINTS" id="PR00458">
    <property type="entry name" value="PEROXIDASE"/>
</dbReference>
<keyword evidence="4" id="KW-0349">Heme</keyword>
<evidence type="ECO:0000256" key="6">
    <source>
        <dbReference type="ARBA" id="ARBA00023002"/>
    </source>
</evidence>
<comment type="cofactor">
    <cofactor evidence="9">
        <name>Ca(2+)</name>
        <dbReference type="ChEBI" id="CHEBI:29108"/>
    </cofactor>
    <text evidence="9">Binds 2 calcium ions per subunit.</text>
</comment>
<protein>
    <recommendedName>
        <fullName evidence="11">Plant heme peroxidase family profile domain-containing protein</fullName>
    </recommendedName>
</protein>
<evidence type="ECO:0000256" key="4">
    <source>
        <dbReference type="ARBA" id="ARBA00022617"/>
    </source>
</evidence>
<comment type="catalytic activity">
    <reaction evidence="1">
        <text>2 a phenolic donor + H2O2 = 2 a phenolic radical donor + 2 H2O</text>
        <dbReference type="Rhea" id="RHEA:56136"/>
        <dbReference type="ChEBI" id="CHEBI:15377"/>
        <dbReference type="ChEBI" id="CHEBI:16240"/>
        <dbReference type="ChEBI" id="CHEBI:139520"/>
        <dbReference type="ChEBI" id="CHEBI:139521"/>
        <dbReference type="EC" id="1.11.1.7"/>
    </reaction>
</comment>
<dbReference type="GO" id="GO:0006979">
    <property type="term" value="P:response to oxidative stress"/>
    <property type="evidence" value="ECO:0007669"/>
    <property type="project" value="InterPro"/>
</dbReference>
<dbReference type="InterPro" id="IPR000823">
    <property type="entry name" value="Peroxidase_pln"/>
</dbReference>
<comment type="caution">
    <text evidence="12">The sequence shown here is derived from an EMBL/GenBank/DDBJ whole genome shotgun (WGS) entry which is preliminary data.</text>
</comment>
<dbReference type="GO" id="GO:0020037">
    <property type="term" value="F:heme binding"/>
    <property type="evidence" value="ECO:0007669"/>
    <property type="project" value="InterPro"/>
</dbReference>
<dbReference type="PROSITE" id="PS50873">
    <property type="entry name" value="PEROXIDASE_4"/>
    <property type="match status" value="1"/>
</dbReference>
<dbReference type="GO" id="GO:0140825">
    <property type="term" value="F:lactoperoxidase activity"/>
    <property type="evidence" value="ECO:0007669"/>
    <property type="project" value="UniProtKB-EC"/>
</dbReference>
<sequence length="146" mass="16415">MIDLVALSGAHTFGRAKCKTFSDRLYDFKKTGNPDPTLSSSYLSALRRECPKHVKDSNVTNLDSNTANIFDNLYFKNLQRNQGLLQSDQELFSTNDSAVLEIVKSFSRNQTAFFERFSEAIIKMGNISPLTGTQGEIRQHCKKVNA</sequence>
<feature type="disulfide bond" evidence="10">
    <location>
        <begin position="18"/>
        <end position="50"/>
    </location>
</feature>
<keyword evidence="7 9" id="KW-0408">Iron</keyword>
<keyword evidence="3" id="KW-0575">Peroxidase</keyword>
<evidence type="ECO:0000256" key="7">
    <source>
        <dbReference type="ARBA" id="ARBA00023004"/>
    </source>
</evidence>
<dbReference type="Proteomes" id="UP001177140">
    <property type="component" value="Unassembled WGS sequence"/>
</dbReference>
<evidence type="ECO:0000256" key="2">
    <source>
        <dbReference type="ARBA" id="ARBA00006873"/>
    </source>
</evidence>
<feature type="binding site" description="axial binding residue" evidence="9">
    <location>
        <position position="11"/>
    </location>
    <ligand>
        <name>heme b</name>
        <dbReference type="ChEBI" id="CHEBI:60344"/>
    </ligand>
    <ligandPart>
        <name>Fe</name>
        <dbReference type="ChEBI" id="CHEBI:18248"/>
    </ligandPart>
</feature>
<evidence type="ECO:0000259" key="11">
    <source>
        <dbReference type="PROSITE" id="PS50873"/>
    </source>
</evidence>
<dbReference type="InterPro" id="IPR019793">
    <property type="entry name" value="Peroxidases_heam-ligand_BS"/>
</dbReference>
<dbReference type="PANTHER" id="PTHR31517">
    <property type="match status" value="1"/>
</dbReference>
<evidence type="ECO:0000256" key="5">
    <source>
        <dbReference type="ARBA" id="ARBA00022723"/>
    </source>
</evidence>
<dbReference type="InterPro" id="IPR010255">
    <property type="entry name" value="Haem_peroxidase_sf"/>
</dbReference>
<dbReference type="Gene3D" id="1.10.420.10">
    <property type="entry name" value="Peroxidase, domain 2"/>
    <property type="match status" value="1"/>
</dbReference>
<organism evidence="12 13">
    <name type="scientific">Papaver nudicaule</name>
    <name type="common">Iceland poppy</name>
    <dbReference type="NCBI Taxonomy" id="74823"/>
    <lineage>
        <taxon>Eukaryota</taxon>
        <taxon>Viridiplantae</taxon>
        <taxon>Streptophyta</taxon>
        <taxon>Embryophyta</taxon>
        <taxon>Tracheophyta</taxon>
        <taxon>Spermatophyta</taxon>
        <taxon>Magnoliopsida</taxon>
        <taxon>Ranunculales</taxon>
        <taxon>Papaveraceae</taxon>
        <taxon>Papaveroideae</taxon>
        <taxon>Papaver</taxon>
    </lineage>
</organism>
<feature type="binding site" evidence="9">
    <location>
        <position position="71"/>
    </location>
    <ligand>
        <name>Ca(2+)</name>
        <dbReference type="ChEBI" id="CHEBI:29108"/>
        <label>2</label>
    </ligand>
</feature>
<evidence type="ECO:0000256" key="1">
    <source>
        <dbReference type="ARBA" id="ARBA00000189"/>
    </source>
</evidence>
<dbReference type="EMBL" id="JAJJMA010279604">
    <property type="protein sequence ID" value="MCL7046295.1"/>
    <property type="molecule type" value="Genomic_DNA"/>
</dbReference>
<keyword evidence="6" id="KW-0560">Oxidoreductase</keyword>
<keyword evidence="13" id="KW-1185">Reference proteome</keyword>
<evidence type="ECO:0000256" key="8">
    <source>
        <dbReference type="ARBA" id="ARBA00023157"/>
    </source>
</evidence>
<gene>
    <name evidence="12" type="ORF">MKW94_017270</name>
</gene>
<evidence type="ECO:0000313" key="13">
    <source>
        <dbReference type="Proteomes" id="UP001177140"/>
    </source>
</evidence>
<keyword evidence="9" id="KW-0106">Calcium</keyword>
<dbReference type="PRINTS" id="PR00461">
    <property type="entry name" value="PLPEROXIDASE"/>
</dbReference>
<feature type="binding site" evidence="9">
    <location>
        <position position="66"/>
    </location>
    <ligand>
        <name>Ca(2+)</name>
        <dbReference type="ChEBI" id="CHEBI:29108"/>
        <label>2</label>
    </ligand>
</feature>
<evidence type="ECO:0000256" key="10">
    <source>
        <dbReference type="PIRSR" id="PIRSR600823-5"/>
    </source>
</evidence>
<dbReference type="FunFam" id="1.10.420.10:FF:000001">
    <property type="entry name" value="Peroxidase"/>
    <property type="match status" value="1"/>
</dbReference>
<dbReference type="GO" id="GO:0046872">
    <property type="term" value="F:metal ion binding"/>
    <property type="evidence" value="ECO:0007669"/>
    <property type="project" value="UniProtKB-KW"/>
</dbReference>
<comment type="cofactor">
    <cofactor evidence="9">
        <name>heme b</name>
        <dbReference type="ChEBI" id="CHEBI:60344"/>
    </cofactor>
    <text evidence="9">Binds 1 heme b (iron(II)-protoporphyrin IX) group per subunit.</text>
</comment>
<dbReference type="Pfam" id="PF00141">
    <property type="entry name" value="peroxidase"/>
    <property type="match status" value="1"/>
</dbReference>
<comment type="similarity">
    <text evidence="2">Belongs to the peroxidase family. Ascorbate peroxidase subfamily.</text>
</comment>
<feature type="domain" description="Plant heme peroxidase family profile" evidence="11">
    <location>
        <begin position="1"/>
        <end position="145"/>
    </location>
</feature>
<dbReference type="SUPFAM" id="SSF48113">
    <property type="entry name" value="Heme-dependent peroxidases"/>
    <property type="match status" value="1"/>
</dbReference>
<dbReference type="AlphaFoldDB" id="A0AA41VRS1"/>
<evidence type="ECO:0000256" key="9">
    <source>
        <dbReference type="PIRSR" id="PIRSR600823-3"/>
    </source>
</evidence>
<name>A0AA41VRS1_PAPNU</name>
<feature type="binding site" evidence="9">
    <location>
        <position position="63"/>
    </location>
    <ligand>
        <name>Ca(2+)</name>
        <dbReference type="ChEBI" id="CHEBI:29108"/>
        <label>2</label>
    </ligand>
</feature>
<dbReference type="PROSITE" id="PS00435">
    <property type="entry name" value="PEROXIDASE_1"/>
    <property type="match status" value="1"/>
</dbReference>
<dbReference type="PANTHER" id="PTHR31517:SF48">
    <property type="entry name" value="PEROXIDASE 16-RELATED"/>
    <property type="match status" value="1"/>
</dbReference>
<keyword evidence="8 10" id="KW-1015">Disulfide bond</keyword>
<proteinExistence type="inferred from homology"/>
<feature type="binding site" evidence="9">
    <location>
        <position position="12"/>
    </location>
    <ligand>
        <name>Ca(2+)</name>
        <dbReference type="ChEBI" id="CHEBI:29108"/>
        <label>2</label>
    </ligand>
</feature>
<evidence type="ECO:0000256" key="3">
    <source>
        <dbReference type="ARBA" id="ARBA00022559"/>
    </source>
</evidence>
<accession>A0AA41VRS1</accession>
<reference evidence="12" key="1">
    <citation type="submission" date="2022-03" db="EMBL/GenBank/DDBJ databases">
        <title>A functionally conserved STORR gene fusion in Papaver species that diverged 16.8 million years ago.</title>
        <authorList>
            <person name="Catania T."/>
        </authorList>
    </citation>
    <scope>NUCLEOTIDE SEQUENCE</scope>
    <source>
        <strain evidence="12">S-191538</strain>
    </source>
</reference>
<dbReference type="InterPro" id="IPR002016">
    <property type="entry name" value="Haem_peroxidase"/>
</dbReference>